<dbReference type="Pfam" id="PF13738">
    <property type="entry name" value="Pyr_redox_3"/>
    <property type="match status" value="1"/>
</dbReference>
<reference evidence="2 3" key="1">
    <citation type="submission" date="2021-03" db="EMBL/GenBank/DDBJ databases">
        <title>Sequencing the genomes of 1000 actinobacteria strains.</title>
        <authorList>
            <person name="Klenk H.-P."/>
        </authorList>
    </citation>
    <scope>NUCLEOTIDE SEQUENCE [LARGE SCALE GENOMIC DNA]</scope>
    <source>
        <strain evidence="2 3">DSM 15454</strain>
    </source>
</reference>
<dbReference type="InterPro" id="IPR050982">
    <property type="entry name" value="Auxin_biosynth/cation_transpt"/>
</dbReference>
<dbReference type="Gene3D" id="3.50.50.60">
    <property type="entry name" value="FAD/NAD(P)-binding domain"/>
    <property type="match status" value="1"/>
</dbReference>
<evidence type="ECO:0000313" key="3">
    <source>
        <dbReference type="Proteomes" id="UP000766570"/>
    </source>
</evidence>
<keyword evidence="1" id="KW-0560">Oxidoreductase</keyword>
<dbReference type="SUPFAM" id="SSF51905">
    <property type="entry name" value="FAD/NAD(P)-binding domain"/>
    <property type="match status" value="1"/>
</dbReference>
<protein>
    <submittedName>
        <fullName evidence="2">Flavoprotein involved in K+ transport</fullName>
    </submittedName>
</protein>
<evidence type="ECO:0000313" key="2">
    <source>
        <dbReference type="EMBL" id="MBP2376090.1"/>
    </source>
</evidence>
<dbReference type="PRINTS" id="PR00411">
    <property type="entry name" value="PNDRDTASEI"/>
</dbReference>
<dbReference type="InterPro" id="IPR036188">
    <property type="entry name" value="FAD/NAD-bd_sf"/>
</dbReference>
<dbReference type="EMBL" id="JAGIOE010000001">
    <property type="protein sequence ID" value="MBP2376090.1"/>
    <property type="molecule type" value="Genomic_DNA"/>
</dbReference>
<keyword evidence="3" id="KW-1185">Reference proteome</keyword>
<dbReference type="PANTHER" id="PTHR43539">
    <property type="entry name" value="FLAVIN-BINDING MONOOXYGENASE-LIKE PROTEIN (AFU_ORTHOLOGUE AFUA_4G09220)"/>
    <property type="match status" value="1"/>
</dbReference>
<sequence>MPEKIDTVVIGAGQAGLAVSRELGIRGIGHAVLERSRVGQSWRERWDSFTLVTPNWTMDLPGSPYSGADPEGHVPRDQIVGYLEDYRSKWHVPVREGINVNSLLAGTESRFELATSLGPINANNVVVCTGSFSKPHRPPVGMLPPGLPAIDALEYRNPAELPPGKVLVIGSGQTGCQLAEELFLAGREVFLSCGRAPRMPRWLDGIDIVTWLSRTGFFDLPLASLPSPGARLLANPQNTGAAGGHDLDFRTLQRLGVVLLGHLAHVDGHRASFVDDLGASVAFGDARWAELRALLAAELPAQGYEVPGTPIEDAFRYDPVTDLDLNDIGVVIFTAGYRPDYGWIDFPVCDESGFPITEAGTSPVPGLFFCGVHFMRVRRSALLFGVGLDAALVAESLASPRRPRDA</sequence>
<dbReference type="PANTHER" id="PTHR43539:SF78">
    <property type="entry name" value="FLAVIN-CONTAINING MONOOXYGENASE"/>
    <property type="match status" value="1"/>
</dbReference>
<evidence type="ECO:0000256" key="1">
    <source>
        <dbReference type="ARBA" id="ARBA00023002"/>
    </source>
</evidence>
<dbReference type="RefSeq" id="WP_209910594.1">
    <property type="nucleotide sequence ID" value="NZ_BAAAMI010000003.1"/>
</dbReference>
<dbReference type="Proteomes" id="UP000766570">
    <property type="component" value="Unassembled WGS sequence"/>
</dbReference>
<dbReference type="PRINTS" id="PR00368">
    <property type="entry name" value="FADPNR"/>
</dbReference>
<dbReference type="SUPFAM" id="SSF51971">
    <property type="entry name" value="Nucleotide-binding domain"/>
    <property type="match status" value="1"/>
</dbReference>
<name>A0ABS4WIR9_9MICC</name>
<gene>
    <name evidence="2" type="ORF">JOF46_004002</name>
</gene>
<accession>A0ABS4WIR9</accession>
<proteinExistence type="predicted"/>
<organism evidence="2 3">
    <name type="scientific">Paeniglutamicibacter psychrophenolicus</name>
    <dbReference type="NCBI Taxonomy" id="257454"/>
    <lineage>
        <taxon>Bacteria</taxon>
        <taxon>Bacillati</taxon>
        <taxon>Actinomycetota</taxon>
        <taxon>Actinomycetes</taxon>
        <taxon>Micrococcales</taxon>
        <taxon>Micrococcaceae</taxon>
        <taxon>Paeniglutamicibacter</taxon>
    </lineage>
</organism>
<comment type="caution">
    <text evidence="2">The sequence shown here is derived from an EMBL/GenBank/DDBJ whole genome shotgun (WGS) entry which is preliminary data.</text>
</comment>